<reference evidence="1" key="2">
    <citation type="submission" date="2020-09" db="EMBL/GenBank/DDBJ databases">
        <authorList>
            <person name="Sun Q."/>
            <person name="Zhou Y."/>
        </authorList>
    </citation>
    <scope>NUCLEOTIDE SEQUENCE</scope>
    <source>
        <strain evidence="1">CGMCC 1.12408</strain>
    </source>
</reference>
<evidence type="ECO:0000313" key="1">
    <source>
        <dbReference type="EMBL" id="GGA80179.1"/>
    </source>
</evidence>
<dbReference type="Proteomes" id="UP000613512">
    <property type="component" value="Unassembled WGS sequence"/>
</dbReference>
<accession>A0A916S1I5</accession>
<proteinExistence type="predicted"/>
<evidence type="ECO:0000313" key="2">
    <source>
        <dbReference type="Proteomes" id="UP000613512"/>
    </source>
</evidence>
<dbReference type="EMBL" id="BMEY01000012">
    <property type="protein sequence ID" value="GGA80179.1"/>
    <property type="molecule type" value="Genomic_DNA"/>
</dbReference>
<gene>
    <name evidence="1" type="ORF">GCM10008025_24470</name>
</gene>
<sequence length="93" mass="11078">MKQKEEFISWLNNHTKLSPSTSEKYAGAINTISKELKSYNLIDSSLYYFEDPVIIETYKLKYLSIEEFKVKDSRGNRMYSNALKRYKEYLESK</sequence>
<reference evidence="1" key="1">
    <citation type="journal article" date="2014" name="Int. J. Syst. Evol. Microbiol.">
        <title>Complete genome sequence of Corynebacterium casei LMG S-19264T (=DSM 44701T), isolated from a smear-ripened cheese.</title>
        <authorList>
            <consortium name="US DOE Joint Genome Institute (JGI-PGF)"/>
            <person name="Walter F."/>
            <person name="Albersmeier A."/>
            <person name="Kalinowski J."/>
            <person name="Ruckert C."/>
        </authorList>
    </citation>
    <scope>NUCLEOTIDE SEQUENCE</scope>
    <source>
        <strain evidence="1">CGMCC 1.12408</strain>
    </source>
</reference>
<name>A0A916S1I5_9BACI</name>
<comment type="caution">
    <text evidence="1">The sequence shown here is derived from an EMBL/GenBank/DDBJ whole genome shotgun (WGS) entry which is preliminary data.</text>
</comment>
<dbReference type="AlphaFoldDB" id="A0A916S1I5"/>
<dbReference type="RefSeq" id="WP_188384951.1">
    <property type="nucleotide sequence ID" value="NZ_BMEY01000012.1"/>
</dbReference>
<protein>
    <submittedName>
        <fullName evidence="1">Uncharacterized protein</fullName>
    </submittedName>
</protein>
<organism evidence="1 2">
    <name type="scientific">Ornithinibacillus halotolerans</name>
    <dbReference type="NCBI Taxonomy" id="1274357"/>
    <lineage>
        <taxon>Bacteria</taxon>
        <taxon>Bacillati</taxon>
        <taxon>Bacillota</taxon>
        <taxon>Bacilli</taxon>
        <taxon>Bacillales</taxon>
        <taxon>Bacillaceae</taxon>
        <taxon>Ornithinibacillus</taxon>
    </lineage>
</organism>
<keyword evidence="2" id="KW-1185">Reference proteome</keyword>